<dbReference type="Pfam" id="PF12224">
    <property type="entry name" value="Amidoligase_2"/>
    <property type="match status" value="1"/>
</dbReference>
<sequence length="458" mass="52404">MASSTTANANNPDPILFGFEFEFLVAQSKKDHHPADGRWRVDTDQTPAPKTAGFSLQSGNLGPPSFSFKAKPTTKGSKPAKTPIHKVTDKAEELLEKKGNLCVLTHKILRLSQTSPKEFEEAVEKVREKAGFYWRTNHVSNKYQGYTVVSDNSLHNTADKKQGQLLLDTNYGWIGVEVRSRVFHENDFNNGQVTEVDLLCSVLRAEMRLQINHTCALQVTVSRQTSKGYNLLDLKKILTLVWVLEPWIYQLCAPYRQNQKHCFLISQYSELATMTQDTLKNMVPSWEYGYHVDEGVKYRDLMKLRGLWNSRTEVELQAKACRRYGFAPKGKLGVSLNISPDGVHMIEFRMPEGTLDPGLARMWATVFVKIAKVASLGSEEYKERLSGFMKRTNTTGAFTWQEMLQELRVPKEHIKLWGWKEQWFAGSPYHEPRPWAIKEGKLKPFLPKLEDDDARFEV</sequence>
<proteinExistence type="predicted"/>
<dbReference type="EMBL" id="JAUEDM010000008">
    <property type="protein sequence ID" value="KAK3312907.1"/>
    <property type="molecule type" value="Genomic_DNA"/>
</dbReference>
<evidence type="ECO:0000313" key="3">
    <source>
        <dbReference type="Proteomes" id="UP001283341"/>
    </source>
</evidence>
<accession>A0AAE0HU38</accession>
<name>A0AAE0HU38_9PEZI</name>
<feature type="region of interest" description="Disordered" evidence="1">
    <location>
        <begin position="32"/>
        <end position="56"/>
    </location>
</feature>
<feature type="compositionally biased region" description="Basic and acidic residues" evidence="1">
    <location>
        <begin position="33"/>
        <end position="43"/>
    </location>
</feature>
<evidence type="ECO:0000313" key="2">
    <source>
        <dbReference type="EMBL" id="KAK3312907.1"/>
    </source>
</evidence>
<reference evidence="2" key="1">
    <citation type="journal article" date="2023" name="Mol. Phylogenet. Evol.">
        <title>Genome-scale phylogeny and comparative genomics of the fungal order Sordariales.</title>
        <authorList>
            <person name="Hensen N."/>
            <person name="Bonometti L."/>
            <person name="Westerberg I."/>
            <person name="Brannstrom I.O."/>
            <person name="Guillou S."/>
            <person name="Cros-Aarteil S."/>
            <person name="Calhoun S."/>
            <person name="Haridas S."/>
            <person name="Kuo A."/>
            <person name="Mondo S."/>
            <person name="Pangilinan J."/>
            <person name="Riley R."/>
            <person name="LaButti K."/>
            <person name="Andreopoulos B."/>
            <person name="Lipzen A."/>
            <person name="Chen C."/>
            <person name="Yan M."/>
            <person name="Daum C."/>
            <person name="Ng V."/>
            <person name="Clum A."/>
            <person name="Steindorff A."/>
            <person name="Ohm R.A."/>
            <person name="Martin F."/>
            <person name="Silar P."/>
            <person name="Natvig D.O."/>
            <person name="Lalanne C."/>
            <person name="Gautier V."/>
            <person name="Ament-Velasquez S.L."/>
            <person name="Kruys A."/>
            <person name="Hutchinson M.I."/>
            <person name="Powell A.J."/>
            <person name="Barry K."/>
            <person name="Miller A.N."/>
            <person name="Grigoriev I.V."/>
            <person name="Debuchy R."/>
            <person name="Gladieux P."/>
            <person name="Hiltunen Thoren M."/>
            <person name="Johannesson H."/>
        </authorList>
    </citation>
    <scope>NUCLEOTIDE SEQUENCE</scope>
    <source>
        <strain evidence="2">CBS 118394</strain>
    </source>
</reference>
<dbReference type="PANTHER" id="PTHR36847:SF1">
    <property type="entry name" value="AMIDOLIGASE ENZYME"/>
    <property type="match status" value="1"/>
</dbReference>
<comment type="caution">
    <text evidence="2">The sequence shown here is derived from an EMBL/GenBank/DDBJ whole genome shotgun (WGS) entry which is preliminary data.</text>
</comment>
<reference evidence="2" key="2">
    <citation type="submission" date="2023-06" db="EMBL/GenBank/DDBJ databases">
        <authorList>
            <consortium name="Lawrence Berkeley National Laboratory"/>
            <person name="Haridas S."/>
            <person name="Hensen N."/>
            <person name="Bonometti L."/>
            <person name="Westerberg I."/>
            <person name="Brannstrom I.O."/>
            <person name="Guillou S."/>
            <person name="Cros-Aarteil S."/>
            <person name="Calhoun S."/>
            <person name="Kuo A."/>
            <person name="Mondo S."/>
            <person name="Pangilinan J."/>
            <person name="Riley R."/>
            <person name="Labutti K."/>
            <person name="Andreopoulos B."/>
            <person name="Lipzen A."/>
            <person name="Chen C."/>
            <person name="Yanf M."/>
            <person name="Daum C."/>
            <person name="Ng V."/>
            <person name="Clum A."/>
            <person name="Steindorff A."/>
            <person name="Ohm R."/>
            <person name="Martin F."/>
            <person name="Silar P."/>
            <person name="Natvig D."/>
            <person name="Lalanne C."/>
            <person name="Gautier V."/>
            <person name="Ament-Velasquez S.L."/>
            <person name="Kruys A."/>
            <person name="Hutchinson M.I."/>
            <person name="Powell A.J."/>
            <person name="Barry K."/>
            <person name="Miller A.N."/>
            <person name="Grigoriev I.V."/>
            <person name="Debuchy R."/>
            <person name="Gladieux P."/>
            <person name="Thoren M.H."/>
            <person name="Johannesson H."/>
        </authorList>
    </citation>
    <scope>NUCLEOTIDE SEQUENCE</scope>
    <source>
        <strain evidence="2">CBS 118394</strain>
    </source>
</reference>
<protein>
    <submittedName>
        <fullName evidence="2">Uncharacterized protein</fullName>
    </submittedName>
</protein>
<keyword evidence="3" id="KW-1185">Reference proteome</keyword>
<gene>
    <name evidence="2" type="ORF">B0H66DRAFT_631791</name>
</gene>
<evidence type="ECO:0000256" key="1">
    <source>
        <dbReference type="SAM" id="MobiDB-lite"/>
    </source>
</evidence>
<dbReference type="AlphaFoldDB" id="A0AAE0HU38"/>
<organism evidence="2 3">
    <name type="scientific">Apodospora peruviana</name>
    <dbReference type="NCBI Taxonomy" id="516989"/>
    <lineage>
        <taxon>Eukaryota</taxon>
        <taxon>Fungi</taxon>
        <taxon>Dikarya</taxon>
        <taxon>Ascomycota</taxon>
        <taxon>Pezizomycotina</taxon>
        <taxon>Sordariomycetes</taxon>
        <taxon>Sordariomycetidae</taxon>
        <taxon>Sordariales</taxon>
        <taxon>Lasiosphaeriaceae</taxon>
        <taxon>Apodospora</taxon>
    </lineage>
</organism>
<dbReference type="Proteomes" id="UP001283341">
    <property type="component" value="Unassembled WGS sequence"/>
</dbReference>
<dbReference type="InterPro" id="IPR022025">
    <property type="entry name" value="Amidoligase_2"/>
</dbReference>
<dbReference type="PANTHER" id="PTHR36847">
    <property type="entry name" value="AMIDOLIGASE ENZYME"/>
    <property type="match status" value="1"/>
</dbReference>
<feature type="compositionally biased region" description="Polar residues" evidence="1">
    <location>
        <begin position="44"/>
        <end position="56"/>
    </location>
</feature>